<feature type="region of interest" description="Disordered" evidence="1">
    <location>
        <begin position="61"/>
        <end position="163"/>
    </location>
</feature>
<evidence type="ECO:0000256" key="1">
    <source>
        <dbReference type="SAM" id="MobiDB-lite"/>
    </source>
</evidence>
<dbReference type="Proteomes" id="UP000187151">
    <property type="component" value="Unassembled WGS sequence"/>
</dbReference>
<evidence type="ECO:0000313" key="2">
    <source>
        <dbReference type="EMBL" id="OLZ73944.1"/>
    </source>
</evidence>
<protein>
    <submittedName>
        <fullName evidence="2">Uncharacterized protein</fullName>
    </submittedName>
</protein>
<keyword evidence="3" id="KW-1185">Reference proteome</keyword>
<gene>
    <name evidence="2" type="ORF">AVW11_00250</name>
</gene>
<evidence type="ECO:0000313" key="3">
    <source>
        <dbReference type="Proteomes" id="UP000187151"/>
    </source>
</evidence>
<proteinExistence type="predicted"/>
<sequence length="163" mass="17432">MLIGEQFLGVLGKGKRVVKALDRAWTMYNKWEDEVVWATGPLKRSDNDAKAFAKYEEDMRAWQKQADAAKAPKKADDVEAPAAKQADSGGSGDSPGGGGGGSGGGDRTTYRGMEMDEDGLPVLGRSPKKLGIRVDGDRPCTCGPSTPETCRRASRQSRTARPT</sequence>
<dbReference type="RefSeq" id="WP_076042863.1">
    <property type="nucleotide sequence ID" value="NZ_MQUR01000001.1"/>
</dbReference>
<feature type="compositionally biased region" description="Gly residues" evidence="1">
    <location>
        <begin position="89"/>
        <end position="106"/>
    </location>
</feature>
<dbReference type="EMBL" id="MQUR01000001">
    <property type="protein sequence ID" value="OLZ73944.1"/>
    <property type="molecule type" value="Genomic_DNA"/>
</dbReference>
<reference evidence="2 3" key="1">
    <citation type="submission" date="2016-01" db="EMBL/GenBank/DDBJ databases">
        <title>Streptomyces amritsarensis strain MTCC 11845 genome sequencing and assembly.</title>
        <authorList>
            <person name="Sharma D."/>
            <person name="Nair G.R."/>
            <person name="Kaur G."/>
            <person name="Manhas R.K."/>
            <person name="Mayilraj S."/>
        </authorList>
    </citation>
    <scope>NUCLEOTIDE SEQUENCE [LARGE SCALE GENOMIC DNA]</scope>
    <source>
        <strain evidence="2 3">MTCC 11845</strain>
    </source>
</reference>
<organism evidence="2 3">
    <name type="scientific">Streptomyces amritsarensis</name>
    <dbReference type="NCBI Taxonomy" id="681158"/>
    <lineage>
        <taxon>Bacteria</taxon>
        <taxon>Bacillati</taxon>
        <taxon>Actinomycetota</taxon>
        <taxon>Actinomycetes</taxon>
        <taxon>Kitasatosporales</taxon>
        <taxon>Streptomycetaceae</taxon>
        <taxon>Streptomyces</taxon>
    </lineage>
</organism>
<name>A0ABX3GDA8_9ACTN</name>
<comment type="caution">
    <text evidence="2">The sequence shown here is derived from an EMBL/GenBank/DDBJ whole genome shotgun (WGS) entry which is preliminary data.</text>
</comment>
<accession>A0ABX3GDA8</accession>